<dbReference type="Proteomes" id="UP000830768">
    <property type="component" value="Chromosome 11"/>
</dbReference>
<sequence length="310" mass="35416">MYHNAEAGPQFPLIVLQAMLFAACSFVSPGTLEELGYASVRSARRALYEQAKWLYTFETEDSKLSIAQAALLLSYWTPSFEEAAVSKPDTAWLRIAIENARSVQAHHCGPRPAVKMSRKATDQLPLKRLWGCCIVRDCMSAISLRRACQIQIPDSASDNQFSLTLKDLRHEINGSRVYDPRTKRQLITTFLKFAEMCMYLVDISMLLFPYDGGLPGQTKQHARFESIISILACNMTLGRWHRNTKRAEDAQREYDLAMDGKHTVHPSETLFTNLLHIYYLYVRNAHGVLIAKLMLMLPARQRLRWQIGRC</sequence>
<proteinExistence type="predicted"/>
<gene>
    <name evidence="1" type="ORF">LCI18_013444</name>
</gene>
<organism evidence="1 2">
    <name type="scientific">Fusarium solani subsp. cucurbitae</name>
    <name type="common">Neocosmosporum cucurbitae</name>
    <dbReference type="NCBI Taxonomy" id="2747967"/>
    <lineage>
        <taxon>Eukaryota</taxon>
        <taxon>Fungi</taxon>
        <taxon>Dikarya</taxon>
        <taxon>Ascomycota</taxon>
        <taxon>Pezizomycotina</taxon>
        <taxon>Sordariomycetes</taxon>
        <taxon>Hypocreomycetidae</taxon>
        <taxon>Hypocreales</taxon>
        <taxon>Nectriaceae</taxon>
        <taxon>Fusarium</taxon>
        <taxon>Fusarium solani species complex</taxon>
    </lineage>
</organism>
<keyword evidence="2" id="KW-1185">Reference proteome</keyword>
<evidence type="ECO:0000313" key="2">
    <source>
        <dbReference type="Proteomes" id="UP000830768"/>
    </source>
</evidence>
<accession>A0ACD3ZMH5</accession>
<name>A0ACD3ZMH5_FUSSC</name>
<dbReference type="EMBL" id="CP090039">
    <property type="protein sequence ID" value="UPL02510.1"/>
    <property type="molecule type" value="Genomic_DNA"/>
</dbReference>
<reference evidence="1" key="1">
    <citation type="submission" date="2021-11" db="EMBL/GenBank/DDBJ databases">
        <title>Fusarium solani-melongenae Genome sequencing and assembly.</title>
        <authorList>
            <person name="Xie S."/>
            <person name="Huang L."/>
            <person name="Zhang X."/>
        </authorList>
    </citation>
    <scope>NUCLEOTIDE SEQUENCE</scope>
    <source>
        <strain evidence="1">CRI 24-3</strain>
    </source>
</reference>
<protein>
    <submittedName>
        <fullName evidence="1">Uncharacterized protein</fullName>
    </submittedName>
</protein>
<evidence type="ECO:0000313" key="1">
    <source>
        <dbReference type="EMBL" id="UPL02510.1"/>
    </source>
</evidence>